<organism evidence="3 4">
    <name type="scientific">Spirilliplanes yamanashiensis</name>
    <dbReference type="NCBI Taxonomy" id="42233"/>
    <lineage>
        <taxon>Bacteria</taxon>
        <taxon>Bacillati</taxon>
        <taxon>Actinomycetota</taxon>
        <taxon>Actinomycetes</taxon>
        <taxon>Micromonosporales</taxon>
        <taxon>Micromonosporaceae</taxon>
        <taxon>Spirilliplanes</taxon>
    </lineage>
</organism>
<dbReference type="InterPro" id="IPR011856">
    <property type="entry name" value="tRNA_endonuc-like_dom_sf"/>
</dbReference>
<comment type="caution">
    <text evidence="3">The sequence shown here is derived from an EMBL/GenBank/DDBJ whole genome shotgun (WGS) entry which is preliminary data.</text>
</comment>
<dbReference type="GO" id="GO:0009307">
    <property type="term" value="P:DNA restriction-modification system"/>
    <property type="evidence" value="ECO:0007669"/>
    <property type="project" value="InterPro"/>
</dbReference>
<dbReference type="SUPFAM" id="SSF52980">
    <property type="entry name" value="Restriction endonuclease-like"/>
    <property type="match status" value="1"/>
</dbReference>
<keyword evidence="3" id="KW-0540">Nuclease</keyword>
<dbReference type="InterPro" id="IPR052906">
    <property type="entry name" value="Type_IV_Methyl-Rstrct_Enzyme"/>
</dbReference>
<dbReference type="AlphaFoldDB" id="A0A8J4DLZ6"/>
<dbReference type="EMBL" id="BOOY01000036">
    <property type="protein sequence ID" value="GIJ05744.1"/>
    <property type="molecule type" value="Genomic_DNA"/>
</dbReference>
<evidence type="ECO:0000313" key="4">
    <source>
        <dbReference type="Proteomes" id="UP000652013"/>
    </source>
</evidence>
<accession>A0A8J4DLZ6</accession>
<sequence length="525" mass="57674">MGIIRDMQRVQARQAHDAARTAVVRQREQNRRTTDLALAAAQQASAAADERERRRLYAEARAAEVDQANAGLSSHLDDLDNLLLSTLAVDDHIDLDRFKKPLVVPDFDPGPLGRPLPAPSWESFAPPPPTGLGRKVLADRHERQVAAARAAFADAQARHADAEQRRLRQLAAREQEYRQQRDLVAARVAAYNAEVDRFATAVGNGDPTSVVEYFGMVLGNSVYPDDFPQHYRLAFLPRERHLVVEYQLPSVEVVPAVKEYRYDRARDVIQAVGRPAAEVQSRYLHVISQLALRTVHEIVEADRGGLVDLIVFNGIVDTVDRRTGKTVRPCLVSLRAPRAEFAAIKLRHVDPVACVAHLDARVSAQPAELAPVRAVVDFDRVDSLYRDDVDVLADLDNRPNLVTLPSDEFEGVVGDLFTIMGLQMGYAETTGDLAVWTAVDPRPLFGGRVVVHATRADHVGPDQVRTLADAVARVGATKGILVTTGVFDPAAHTQNGGRPLELIDGSNLLTLLADHSRLQARIAHA</sequence>
<feature type="domain" description="Restriction endonuclease type IV Mrr" evidence="2">
    <location>
        <begin position="404"/>
        <end position="512"/>
    </location>
</feature>
<evidence type="ECO:0000256" key="1">
    <source>
        <dbReference type="SAM" id="Coils"/>
    </source>
</evidence>
<dbReference type="InterPro" id="IPR007560">
    <property type="entry name" value="Restrct_endonuc_IV_Mrr"/>
</dbReference>
<feature type="coiled-coil region" evidence="1">
    <location>
        <begin position="138"/>
        <end position="180"/>
    </location>
</feature>
<dbReference type="PANTHER" id="PTHR30015:SF7">
    <property type="entry name" value="TYPE IV METHYL-DIRECTED RESTRICTION ENZYME ECOKMRR"/>
    <property type="match status" value="1"/>
</dbReference>
<evidence type="ECO:0000259" key="2">
    <source>
        <dbReference type="Pfam" id="PF04471"/>
    </source>
</evidence>
<dbReference type="GO" id="GO:0015666">
    <property type="term" value="F:restriction endodeoxyribonuclease activity"/>
    <property type="evidence" value="ECO:0007669"/>
    <property type="project" value="TreeGrafter"/>
</dbReference>
<dbReference type="InterPro" id="IPR011335">
    <property type="entry name" value="Restrct_endonuc-II-like"/>
</dbReference>
<dbReference type="Proteomes" id="UP000652013">
    <property type="component" value="Unassembled WGS sequence"/>
</dbReference>
<reference evidence="3" key="1">
    <citation type="submission" date="2021-01" db="EMBL/GenBank/DDBJ databases">
        <title>Whole genome shotgun sequence of Spirilliplanes yamanashiensis NBRC 15828.</title>
        <authorList>
            <person name="Komaki H."/>
            <person name="Tamura T."/>
        </authorList>
    </citation>
    <scope>NUCLEOTIDE SEQUENCE</scope>
    <source>
        <strain evidence="3">NBRC 15828</strain>
    </source>
</reference>
<evidence type="ECO:0000313" key="3">
    <source>
        <dbReference type="EMBL" id="GIJ05744.1"/>
    </source>
</evidence>
<name>A0A8J4DLZ6_9ACTN</name>
<keyword evidence="1" id="KW-0175">Coiled coil</keyword>
<gene>
    <name evidence="3" type="ORF">Sya03_50960</name>
</gene>
<dbReference type="Pfam" id="PF04471">
    <property type="entry name" value="Mrr_cat"/>
    <property type="match status" value="1"/>
</dbReference>
<dbReference type="PANTHER" id="PTHR30015">
    <property type="entry name" value="MRR RESTRICTION SYSTEM PROTEIN"/>
    <property type="match status" value="1"/>
</dbReference>
<proteinExistence type="predicted"/>
<protein>
    <submittedName>
        <fullName evidence="3">Restriction endonuclease</fullName>
    </submittedName>
</protein>
<dbReference type="Gene3D" id="3.40.1350.10">
    <property type="match status" value="1"/>
</dbReference>
<dbReference type="GO" id="GO:0003677">
    <property type="term" value="F:DNA binding"/>
    <property type="evidence" value="ECO:0007669"/>
    <property type="project" value="InterPro"/>
</dbReference>
<keyword evidence="3" id="KW-0255">Endonuclease</keyword>
<keyword evidence="3" id="KW-0378">Hydrolase</keyword>
<keyword evidence="4" id="KW-1185">Reference proteome</keyword>